<dbReference type="GO" id="GO:0008233">
    <property type="term" value="F:peptidase activity"/>
    <property type="evidence" value="ECO:0007669"/>
    <property type="project" value="UniProtKB-KW"/>
</dbReference>
<evidence type="ECO:0000256" key="3">
    <source>
        <dbReference type="ARBA" id="ARBA00022801"/>
    </source>
</evidence>
<dbReference type="NCBIfam" id="TIGR00706">
    <property type="entry name" value="SppA_dom"/>
    <property type="match status" value="1"/>
</dbReference>
<dbReference type="Gene3D" id="3.90.226.10">
    <property type="entry name" value="2-enoyl-CoA Hydratase, Chain A, domain 1"/>
    <property type="match status" value="1"/>
</dbReference>
<evidence type="ECO:0000256" key="2">
    <source>
        <dbReference type="ARBA" id="ARBA00022670"/>
    </source>
</evidence>
<dbReference type="InterPro" id="IPR029045">
    <property type="entry name" value="ClpP/crotonase-like_dom_sf"/>
</dbReference>
<comment type="caution">
    <text evidence="7">The sequence shown here is derived from an EMBL/GenBank/DDBJ whole genome shotgun (WGS) entry which is preliminary data.</text>
</comment>
<evidence type="ECO:0000256" key="1">
    <source>
        <dbReference type="ARBA" id="ARBA00008683"/>
    </source>
</evidence>
<keyword evidence="5" id="KW-0812">Transmembrane</keyword>
<comment type="similarity">
    <text evidence="1">Belongs to the peptidase S49 family.</text>
</comment>
<dbReference type="SUPFAM" id="SSF52096">
    <property type="entry name" value="ClpP/crotonase"/>
    <property type="match status" value="1"/>
</dbReference>
<protein>
    <submittedName>
        <fullName evidence="7">Protease-4</fullName>
        <ecNumber evidence="7">3.4.21.-</ecNumber>
    </submittedName>
</protein>
<dbReference type="InterPro" id="IPR001907">
    <property type="entry name" value="ClpP"/>
</dbReference>
<evidence type="ECO:0000259" key="6">
    <source>
        <dbReference type="Pfam" id="PF01343"/>
    </source>
</evidence>
<dbReference type="Gene3D" id="6.20.330.10">
    <property type="match status" value="1"/>
</dbReference>
<evidence type="ECO:0000313" key="8">
    <source>
        <dbReference type="Proteomes" id="UP000741863"/>
    </source>
</evidence>
<keyword evidence="3 7" id="KW-0378">Hydrolase</keyword>
<proteinExistence type="inferred from homology"/>
<dbReference type="PRINTS" id="PR00127">
    <property type="entry name" value="CLPPROTEASEP"/>
</dbReference>
<dbReference type="PANTHER" id="PTHR42987:SF7">
    <property type="entry name" value="SIGNAL PEPTIDE PEPTIDASE SPPA-RELATED"/>
    <property type="match status" value="1"/>
</dbReference>
<feature type="domain" description="Peptidase S49" evidence="6">
    <location>
        <begin position="130"/>
        <end position="274"/>
    </location>
</feature>
<reference evidence="7 8" key="1">
    <citation type="submission" date="2021-01" db="EMBL/GenBank/DDBJ databases">
        <title>Genomic Encyclopedia of Type Strains, Phase IV (KMG-IV): sequencing the most valuable type-strain genomes for metagenomic binning, comparative biology and taxonomic classification.</title>
        <authorList>
            <person name="Goeker M."/>
        </authorList>
    </citation>
    <scope>NUCLEOTIDE SEQUENCE [LARGE SCALE GENOMIC DNA]</scope>
    <source>
        <strain evidence="7 8">DSM 25540</strain>
    </source>
</reference>
<dbReference type="Pfam" id="PF01343">
    <property type="entry name" value="Peptidase_S49"/>
    <property type="match status" value="1"/>
</dbReference>
<gene>
    <name evidence="7" type="ORF">JOD17_000049</name>
</gene>
<evidence type="ECO:0000256" key="5">
    <source>
        <dbReference type="SAM" id="Phobius"/>
    </source>
</evidence>
<dbReference type="InterPro" id="IPR004635">
    <property type="entry name" value="Pept_S49_SppA"/>
</dbReference>
<dbReference type="RefSeq" id="WP_204695120.1">
    <property type="nucleotide sequence ID" value="NZ_JAFBEC010000001.1"/>
</dbReference>
<dbReference type="EC" id="3.4.21.-" evidence="7"/>
<evidence type="ECO:0000313" key="7">
    <source>
        <dbReference type="EMBL" id="MBM7630958.1"/>
    </source>
</evidence>
<dbReference type="PANTHER" id="PTHR42987">
    <property type="entry name" value="PEPTIDASE S49"/>
    <property type="match status" value="1"/>
</dbReference>
<keyword evidence="8" id="KW-1185">Reference proteome</keyword>
<keyword evidence="5" id="KW-0472">Membrane</keyword>
<organism evidence="7 8">
    <name type="scientific">Geomicrobium sediminis</name>
    <dbReference type="NCBI Taxonomy" id="1347788"/>
    <lineage>
        <taxon>Bacteria</taxon>
        <taxon>Bacillati</taxon>
        <taxon>Bacillota</taxon>
        <taxon>Bacilli</taxon>
        <taxon>Bacillales</taxon>
        <taxon>Geomicrobium</taxon>
    </lineage>
</organism>
<keyword evidence="2 7" id="KW-0645">Protease</keyword>
<sequence length="323" mass="34976">MNTKRWIASAIATVIVIIAIPIQIVTAVLTAEGSEWLSFDQMYNKEVMKNGSNGEIVVLELDGVIEDTGSNNGFFSVGYHHRQFLEMLEDAMEDPLVDGIVITVNTPGGSVVASNAIYEQVVRSKEEFDTPVYVSMGEMAASGGYYIAAGADYIMAHPATLTGSIGTVMSAGLNFADLAEEWGISETSVSSGEYKQMGSPFQTLSEEEEVLLQEISDDMYEDFTAVVAEGRGFSDEEIDTLAQGQLFTGNQALENGLVDELGDLRDAVSHMELMLDLDATVTHYTSGSTVGSMWNVVAPMASKDPVSTILDESRATRMLYLHQ</sequence>
<name>A0ABS2P800_9BACL</name>
<keyword evidence="5" id="KW-1133">Transmembrane helix</keyword>
<dbReference type="CDD" id="cd07023">
    <property type="entry name" value="S49_Sppa_N_C"/>
    <property type="match status" value="1"/>
</dbReference>
<feature type="transmembrane region" description="Helical" evidence="5">
    <location>
        <begin position="6"/>
        <end position="29"/>
    </location>
</feature>
<dbReference type="GO" id="GO:0006508">
    <property type="term" value="P:proteolysis"/>
    <property type="evidence" value="ECO:0007669"/>
    <property type="project" value="UniProtKB-KW"/>
</dbReference>
<dbReference type="InterPro" id="IPR002142">
    <property type="entry name" value="Peptidase_S49"/>
</dbReference>
<dbReference type="EMBL" id="JAFBEC010000001">
    <property type="protein sequence ID" value="MBM7630958.1"/>
    <property type="molecule type" value="Genomic_DNA"/>
</dbReference>
<evidence type="ECO:0000256" key="4">
    <source>
        <dbReference type="ARBA" id="ARBA00022825"/>
    </source>
</evidence>
<dbReference type="InterPro" id="IPR047272">
    <property type="entry name" value="S49_SppA_C"/>
</dbReference>
<dbReference type="Proteomes" id="UP000741863">
    <property type="component" value="Unassembled WGS sequence"/>
</dbReference>
<accession>A0ABS2P800</accession>
<keyword evidence="4" id="KW-0720">Serine protease</keyword>